<comment type="caution">
    <text evidence="2">The sequence shown here is derived from an EMBL/GenBank/DDBJ whole genome shotgun (WGS) entry which is preliminary data.</text>
</comment>
<dbReference type="InterPro" id="IPR011989">
    <property type="entry name" value="ARM-like"/>
</dbReference>
<gene>
    <name evidence="2" type="primary">DAAM2_2</name>
    <name evidence="2" type="ORF">XENORESO_001864</name>
</gene>
<dbReference type="SUPFAM" id="SSF48371">
    <property type="entry name" value="ARM repeat"/>
    <property type="match status" value="1"/>
</dbReference>
<evidence type="ECO:0000313" key="2">
    <source>
        <dbReference type="EMBL" id="MEQ2272595.1"/>
    </source>
</evidence>
<feature type="domain" description="Formin GTPase-binding" evidence="1">
    <location>
        <begin position="42"/>
        <end position="108"/>
    </location>
</feature>
<feature type="non-terminal residue" evidence="2">
    <location>
        <position position="111"/>
    </location>
</feature>
<name>A0ABV0WST6_9TELE</name>
<dbReference type="InterPro" id="IPR051425">
    <property type="entry name" value="Formin_Homology"/>
</dbReference>
<protein>
    <submittedName>
        <fullName evidence="2">Dishevelled associated activator of morphogenesis 2</fullName>
    </submittedName>
</protein>
<reference evidence="2 3" key="1">
    <citation type="submission" date="2021-06" db="EMBL/GenBank/DDBJ databases">
        <authorList>
            <person name="Palmer J.M."/>
        </authorList>
    </citation>
    <scope>NUCLEOTIDE SEQUENCE [LARGE SCALE GENOMIC DNA]</scope>
    <source>
        <strain evidence="2 3">XR_2019</strain>
        <tissue evidence="2">Muscle</tissue>
    </source>
</reference>
<evidence type="ECO:0000259" key="1">
    <source>
        <dbReference type="Pfam" id="PF06371"/>
    </source>
</evidence>
<dbReference type="Pfam" id="PF06371">
    <property type="entry name" value="Drf_GBD"/>
    <property type="match status" value="1"/>
</dbReference>
<accession>A0ABV0WST6</accession>
<dbReference type="InterPro" id="IPR010473">
    <property type="entry name" value="GTPase-bd"/>
</dbReference>
<evidence type="ECO:0000313" key="3">
    <source>
        <dbReference type="Proteomes" id="UP001444071"/>
    </source>
</evidence>
<dbReference type="PANTHER" id="PTHR45725:SF7">
    <property type="entry name" value="DISHEVELED-ASSOCIATED ACTIVATOR OF MORPHOGENESIS 2"/>
    <property type="match status" value="1"/>
</dbReference>
<proteinExistence type="predicted"/>
<dbReference type="PANTHER" id="PTHR45725">
    <property type="entry name" value="FORMIN HOMOLOGY 2 FAMILY MEMBER"/>
    <property type="match status" value="1"/>
</dbReference>
<dbReference type="EMBL" id="JAHRIM010070192">
    <property type="protein sequence ID" value="MEQ2272595.1"/>
    <property type="molecule type" value="Genomic_DNA"/>
</dbReference>
<dbReference type="Proteomes" id="UP001444071">
    <property type="component" value="Unassembled WGS sequence"/>
</dbReference>
<dbReference type="Gene3D" id="1.25.10.10">
    <property type="entry name" value="Leucine-rich Repeat Variant"/>
    <property type="match status" value="1"/>
</dbReference>
<keyword evidence="3" id="KW-1185">Reference proteome</keyword>
<sequence length="111" mass="12768">MPPRKRTRAGLGFLCCFGSSEPLEINLKDTVPLQLLEFSSPMPPAEELHARFSELVDELDLTDKNREAMFALADEKKWQIYCSKKKEQEDPNKLATSWPDYYIDRINSMAA</sequence>
<organism evidence="2 3">
    <name type="scientific">Xenotaenia resolanae</name>
    <dbReference type="NCBI Taxonomy" id="208358"/>
    <lineage>
        <taxon>Eukaryota</taxon>
        <taxon>Metazoa</taxon>
        <taxon>Chordata</taxon>
        <taxon>Craniata</taxon>
        <taxon>Vertebrata</taxon>
        <taxon>Euteleostomi</taxon>
        <taxon>Actinopterygii</taxon>
        <taxon>Neopterygii</taxon>
        <taxon>Teleostei</taxon>
        <taxon>Neoteleostei</taxon>
        <taxon>Acanthomorphata</taxon>
        <taxon>Ovalentaria</taxon>
        <taxon>Atherinomorphae</taxon>
        <taxon>Cyprinodontiformes</taxon>
        <taxon>Goodeidae</taxon>
        <taxon>Xenotaenia</taxon>
    </lineage>
</organism>
<dbReference type="InterPro" id="IPR016024">
    <property type="entry name" value="ARM-type_fold"/>
</dbReference>